<accession>A0A0R3WP04</accession>
<proteinExistence type="predicted"/>
<evidence type="ECO:0000313" key="3">
    <source>
        <dbReference type="WBParaSite" id="TTAC_0000249201-mRNA-1"/>
    </source>
</evidence>
<evidence type="ECO:0000313" key="1">
    <source>
        <dbReference type="EMBL" id="VDM20163.1"/>
    </source>
</evidence>
<sequence>MVAGLLDLVRVDAAYVFEVPSSRCIVFNPVELLFNILRRSAQFDNVGAYGVDLLHARVLFEDFMREMLCYDVKLIPVVDGISNTGVLALRSVASNCRKASKRYKEADLDVGAERYCVGGEFFPCQRQFVTDCFQELGWRCVQTSYNSMSVCLGIAYFLDCPVASMSSRYLLVSRPEILPGEVQSLTVNELKLVDLRSDFYCADEEEGESVFKLKVFHPELTVLKKVPATSRPLIALLMDSILIPILPAAINVCPSESESYTAARLRAVINWVAETNPIRVLQTIMESAKDVKCMDYISENILRILGNFCPDFVEASRLLKMLDVGEGVPSLMASKKGVREVREQQRQRPSSPMYFFQTAAGLLKGAAELDRPVDFQFRWPVALVHLYRFNRLDKIFLTALYNKYGVLLRYQNDYLVEFPSAFGPSRILRYGHYCLIKGVEEANGLISKLTGLRPYAKEMCYEGHFRYKIYLLEVRSMQL</sequence>
<dbReference type="OrthoDB" id="25987at2759"/>
<evidence type="ECO:0000313" key="2">
    <source>
        <dbReference type="Proteomes" id="UP000274429"/>
    </source>
</evidence>
<organism evidence="3">
    <name type="scientific">Hydatigena taeniaeformis</name>
    <name type="common">Feline tapeworm</name>
    <name type="synonym">Taenia taeniaeformis</name>
    <dbReference type="NCBI Taxonomy" id="6205"/>
    <lineage>
        <taxon>Eukaryota</taxon>
        <taxon>Metazoa</taxon>
        <taxon>Spiralia</taxon>
        <taxon>Lophotrochozoa</taxon>
        <taxon>Platyhelminthes</taxon>
        <taxon>Cestoda</taxon>
        <taxon>Eucestoda</taxon>
        <taxon>Cyclophyllidea</taxon>
        <taxon>Taeniidae</taxon>
        <taxon>Hydatigera</taxon>
    </lineage>
</organism>
<gene>
    <name evidence="1" type="ORF">TTAC_LOCUS2479</name>
</gene>
<protein>
    <submittedName>
        <fullName evidence="3">F-box domain-containing protein</fullName>
    </submittedName>
</protein>
<reference evidence="1 2" key="2">
    <citation type="submission" date="2018-11" db="EMBL/GenBank/DDBJ databases">
        <authorList>
            <consortium name="Pathogen Informatics"/>
        </authorList>
    </citation>
    <scope>NUCLEOTIDE SEQUENCE [LARGE SCALE GENOMIC DNA]</scope>
</reference>
<reference evidence="3" key="1">
    <citation type="submission" date="2017-02" db="UniProtKB">
        <authorList>
            <consortium name="WormBaseParasite"/>
        </authorList>
    </citation>
    <scope>IDENTIFICATION</scope>
</reference>
<keyword evidence="2" id="KW-1185">Reference proteome</keyword>
<dbReference type="Proteomes" id="UP000274429">
    <property type="component" value="Unassembled WGS sequence"/>
</dbReference>
<dbReference type="WBParaSite" id="TTAC_0000249201-mRNA-1">
    <property type="protein sequence ID" value="TTAC_0000249201-mRNA-1"/>
    <property type="gene ID" value="TTAC_0000249201"/>
</dbReference>
<dbReference type="EMBL" id="UYWX01001125">
    <property type="protein sequence ID" value="VDM20163.1"/>
    <property type="molecule type" value="Genomic_DNA"/>
</dbReference>
<name>A0A0R3WP04_HYDTA</name>
<dbReference type="AlphaFoldDB" id="A0A0R3WP04"/>